<dbReference type="GO" id="GO:0016788">
    <property type="term" value="F:hydrolase activity, acting on ester bonds"/>
    <property type="evidence" value="ECO:0007669"/>
    <property type="project" value="InterPro"/>
</dbReference>
<feature type="binding site" evidence="3">
    <location>
        <position position="94"/>
    </location>
    <ligand>
        <name>a divalent metal cation</name>
        <dbReference type="ChEBI" id="CHEBI:60240"/>
        <label>1</label>
    </ligand>
</feature>
<reference evidence="4 5" key="1">
    <citation type="submission" date="2014-07" db="EMBL/GenBank/DDBJ databases">
        <authorList>
            <person name="McCorrison J."/>
            <person name="Sanka R."/>
            <person name="Torralba M."/>
            <person name="Gillis M."/>
            <person name="Haft D.H."/>
            <person name="Methe B."/>
            <person name="Sutton G."/>
            <person name="Nelson K.E."/>
        </authorList>
    </citation>
    <scope>NUCLEOTIDE SEQUENCE [LARGE SCALE GENOMIC DNA]</scope>
    <source>
        <strain evidence="4 5">DNF00314</strain>
    </source>
</reference>
<evidence type="ECO:0000256" key="2">
    <source>
        <dbReference type="ARBA" id="ARBA00022801"/>
    </source>
</evidence>
<dbReference type="eggNOG" id="COG0084">
    <property type="taxonomic scope" value="Bacteria"/>
</dbReference>
<protein>
    <submittedName>
        <fullName evidence="4">Hydrolase TatD</fullName>
    </submittedName>
</protein>
<dbReference type="GO" id="GO:0005829">
    <property type="term" value="C:cytosol"/>
    <property type="evidence" value="ECO:0007669"/>
    <property type="project" value="TreeGrafter"/>
</dbReference>
<dbReference type="Proteomes" id="UP000029628">
    <property type="component" value="Unassembled WGS sequence"/>
</dbReference>
<dbReference type="PANTHER" id="PTHR46124">
    <property type="entry name" value="D-AMINOACYL-TRNA DEACYLASE"/>
    <property type="match status" value="1"/>
</dbReference>
<dbReference type="InterPro" id="IPR018228">
    <property type="entry name" value="DNase_TatD-rel_CS"/>
</dbReference>
<name>A0A096AJE6_9FIRM</name>
<dbReference type="InterPro" id="IPR015991">
    <property type="entry name" value="TatD/YcfH-like"/>
</dbReference>
<feature type="binding site" evidence="3">
    <location>
        <position position="9"/>
    </location>
    <ligand>
        <name>a divalent metal cation</name>
        <dbReference type="ChEBI" id="CHEBI:60240"/>
        <label>1</label>
    </ligand>
</feature>
<dbReference type="Gene3D" id="3.20.20.140">
    <property type="entry name" value="Metal-dependent hydrolases"/>
    <property type="match status" value="1"/>
</dbReference>
<dbReference type="InterPro" id="IPR001130">
    <property type="entry name" value="TatD-like"/>
</dbReference>
<dbReference type="PANTHER" id="PTHR46124:SF2">
    <property type="entry name" value="D-AMINOACYL-TRNA DEACYLASE"/>
    <property type="match status" value="1"/>
</dbReference>
<dbReference type="AlphaFoldDB" id="A0A096AJE6"/>
<dbReference type="InterPro" id="IPR032466">
    <property type="entry name" value="Metal_Hydrolase"/>
</dbReference>
<keyword evidence="5" id="KW-1185">Reference proteome</keyword>
<dbReference type="PROSITE" id="PS01091">
    <property type="entry name" value="TATD_3"/>
    <property type="match status" value="1"/>
</dbReference>
<keyword evidence="1 3" id="KW-0479">Metal-binding</keyword>
<dbReference type="FunFam" id="3.20.20.140:FF:000005">
    <property type="entry name" value="TatD family hydrolase"/>
    <property type="match status" value="1"/>
</dbReference>
<dbReference type="NCBIfam" id="TIGR00010">
    <property type="entry name" value="YchF/TatD family DNA exonuclease"/>
    <property type="match status" value="1"/>
</dbReference>
<organism evidence="4 5">
    <name type="scientific">Veillonella montpellierensis DNF00314</name>
    <dbReference type="NCBI Taxonomy" id="1401067"/>
    <lineage>
        <taxon>Bacteria</taxon>
        <taxon>Bacillati</taxon>
        <taxon>Bacillota</taxon>
        <taxon>Negativicutes</taxon>
        <taxon>Veillonellales</taxon>
        <taxon>Veillonellaceae</taxon>
        <taxon>Veillonella</taxon>
    </lineage>
</organism>
<dbReference type="CDD" id="cd01310">
    <property type="entry name" value="TatD_DNAse"/>
    <property type="match status" value="1"/>
</dbReference>
<dbReference type="GO" id="GO:0004536">
    <property type="term" value="F:DNA nuclease activity"/>
    <property type="evidence" value="ECO:0007669"/>
    <property type="project" value="InterPro"/>
</dbReference>
<keyword evidence="2 4" id="KW-0378">Hydrolase</keyword>
<sequence length="256" mass="29260">MKLFDTHAHVNDEAFLDDRERMLEECFDSGVEYIVCPGCDRPTSESAVALAERYTQIYAAVGLHPEEVKTAKEEDFEYYYTTAKEHPKVVAIGEIGLDYYWDTSTKDLQKEYFIRQLAIAREVDVPIIIHDRDAHGDIMDLLRLHGKGNRGIFHCYSGSYEMARQAMKMGFYISFAGPVVFPKSTSLKEVAKEIPLDRLLVETDSPYLTPPPFRGKRNDPSKTQFVVEEIARLKGIDQEELAHITLENGKTIFNIK</sequence>
<dbReference type="SUPFAM" id="SSF51556">
    <property type="entry name" value="Metallo-dependent hydrolases"/>
    <property type="match status" value="1"/>
</dbReference>
<feature type="binding site" evidence="3">
    <location>
        <position position="7"/>
    </location>
    <ligand>
        <name>a divalent metal cation</name>
        <dbReference type="ChEBI" id="CHEBI:60240"/>
        <label>1</label>
    </ligand>
</feature>
<dbReference type="EMBL" id="JRNT01000029">
    <property type="protein sequence ID" value="KGF46716.1"/>
    <property type="molecule type" value="Genomic_DNA"/>
</dbReference>
<accession>A0A096AJE6</accession>
<dbReference type="Pfam" id="PF01026">
    <property type="entry name" value="TatD_DNase"/>
    <property type="match status" value="1"/>
</dbReference>
<evidence type="ECO:0000256" key="3">
    <source>
        <dbReference type="PIRSR" id="PIRSR005902-1"/>
    </source>
</evidence>
<dbReference type="GO" id="GO:0046872">
    <property type="term" value="F:metal ion binding"/>
    <property type="evidence" value="ECO:0007669"/>
    <property type="project" value="UniProtKB-KW"/>
</dbReference>
<comment type="caution">
    <text evidence="4">The sequence shown here is derived from an EMBL/GenBank/DDBJ whole genome shotgun (WGS) entry which is preliminary data.</text>
</comment>
<feature type="binding site" evidence="3">
    <location>
        <position position="130"/>
    </location>
    <ligand>
        <name>a divalent metal cation</name>
        <dbReference type="ChEBI" id="CHEBI:60240"/>
        <label>2</label>
    </ligand>
</feature>
<dbReference type="RefSeq" id="WP_038153015.1">
    <property type="nucleotide sequence ID" value="NZ_JRNT01000029.1"/>
</dbReference>
<evidence type="ECO:0000313" key="4">
    <source>
        <dbReference type="EMBL" id="KGF46716.1"/>
    </source>
</evidence>
<gene>
    <name evidence="4" type="ORF">HMPREF0872_07420</name>
</gene>
<dbReference type="PROSITE" id="PS01137">
    <property type="entry name" value="TATD_1"/>
    <property type="match status" value="1"/>
</dbReference>
<evidence type="ECO:0000256" key="1">
    <source>
        <dbReference type="ARBA" id="ARBA00022723"/>
    </source>
</evidence>
<evidence type="ECO:0000313" key="5">
    <source>
        <dbReference type="Proteomes" id="UP000029628"/>
    </source>
</evidence>
<dbReference type="PIRSF" id="PIRSF005902">
    <property type="entry name" value="DNase_TatD"/>
    <property type="match status" value="1"/>
</dbReference>
<feature type="binding site" evidence="3">
    <location>
        <position position="204"/>
    </location>
    <ligand>
        <name>a divalent metal cation</name>
        <dbReference type="ChEBI" id="CHEBI:60240"/>
        <label>1</label>
    </ligand>
</feature>
<proteinExistence type="predicted"/>
<feature type="binding site" evidence="3">
    <location>
        <position position="154"/>
    </location>
    <ligand>
        <name>a divalent metal cation</name>
        <dbReference type="ChEBI" id="CHEBI:60240"/>
        <label>2</label>
    </ligand>
</feature>